<reference evidence="2" key="1">
    <citation type="journal article" date="2019" name="Int. J. Syst. Evol. Microbiol.">
        <title>The Global Catalogue of Microorganisms (GCM) 10K type strain sequencing project: providing services to taxonomists for standard genome sequencing and annotation.</title>
        <authorList>
            <consortium name="The Broad Institute Genomics Platform"/>
            <consortium name="The Broad Institute Genome Sequencing Center for Infectious Disease"/>
            <person name="Wu L."/>
            <person name="Ma J."/>
        </authorList>
    </citation>
    <scope>NUCLEOTIDE SEQUENCE [LARGE SCALE GENOMIC DNA]</scope>
    <source>
        <strain evidence="2">ICMP 6774ER</strain>
    </source>
</reference>
<evidence type="ECO:0000313" key="2">
    <source>
        <dbReference type="Proteomes" id="UP001597368"/>
    </source>
</evidence>
<name>A0ABW4SR27_9ACTN</name>
<evidence type="ECO:0000313" key="1">
    <source>
        <dbReference type="EMBL" id="MFD1931300.1"/>
    </source>
</evidence>
<proteinExistence type="predicted"/>
<sequence length="56" mass="6113">MADDAPQARAFDLPGWPCPPRVADIPECKDSYGWIAAGSVAVDDEGRLWVDGLRRV</sequence>
<dbReference type="RefSeq" id="WP_379570535.1">
    <property type="nucleotide sequence ID" value="NZ_JBHUFV010000013.1"/>
</dbReference>
<accession>A0ABW4SR27</accession>
<keyword evidence="2" id="KW-1185">Reference proteome</keyword>
<comment type="caution">
    <text evidence="1">The sequence shown here is derived from an EMBL/GenBank/DDBJ whole genome shotgun (WGS) entry which is preliminary data.</text>
</comment>
<protein>
    <recommendedName>
        <fullName evidence="3">SMP-30/gluconolactonase/LRE family protein</fullName>
    </recommendedName>
</protein>
<evidence type="ECO:0008006" key="3">
    <source>
        <dbReference type="Google" id="ProtNLM"/>
    </source>
</evidence>
<dbReference type="Proteomes" id="UP001597368">
    <property type="component" value="Unassembled WGS sequence"/>
</dbReference>
<dbReference type="EMBL" id="JBHUFV010000013">
    <property type="protein sequence ID" value="MFD1931300.1"/>
    <property type="molecule type" value="Genomic_DNA"/>
</dbReference>
<gene>
    <name evidence="1" type="ORF">ACFSKW_07425</name>
</gene>
<organism evidence="1 2">
    <name type="scientific">Nonomuraea mangrovi</name>
    <dbReference type="NCBI Taxonomy" id="2316207"/>
    <lineage>
        <taxon>Bacteria</taxon>
        <taxon>Bacillati</taxon>
        <taxon>Actinomycetota</taxon>
        <taxon>Actinomycetes</taxon>
        <taxon>Streptosporangiales</taxon>
        <taxon>Streptosporangiaceae</taxon>
        <taxon>Nonomuraea</taxon>
    </lineage>
</organism>